<dbReference type="HOGENOM" id="CLU_1053523_0_0_12"/>
<protein>
    <submittedName>
        <fullName evidence="1">Uncharacterized protein</fullName>
    </submittedName>
</protein>
<sequence>MPKNKIAPNNASKEIELKEKVFKWNFEKSVAKIRPKVEKWKTLTLEIAQELYLARENLNGRIGQRKDPLADNYIEFTWADYCEAIGVSKRIANDWLKVFIPSERSETGVAYLMTPEEIKAINAERQKEETDAREARIAKFLKTGKRGEDWTNADDRELNARLAVKRAKEVASLWRDNKLKVEPRRDFFAEIMNHGEDLKKFSLKTPAQNAMQLKVFDSIDSYLHSFDSMNERLTAAYNLSVKLKDIVNYYAELDIQNAEANGEE</sequence>
<dbReference type="RefSeq" id="WP_010696342.1">
    <property type="nucleotide sequence ID" value="NZ_KB442454.1"/>
</dbReference>
<dbReference type="EMBL" id="AGDZ01000026">
    <property type="protein sequence ID" value="EMB22896.1"/>
    <property type="molecule type" value="Genomic_DNA"/>
</dbReference>
<dbReference type="PATRIC" id="fig|999437.3.peg.1771"/>
<dbReference type="Proteomes" id="UP000016183">
    <property type="component" value="Unassembled WGS sequence"/>
</dbReference>
<evidence type="ECO:0000313" key="2">
    <source>
        <dbReference type="Proteomes" id="UP000016183"/>
    </source>
</evidence>
<comment type="caution">
    <text evidence="1">The sequence shown here is derived from an EMBL/GenBank/DDBJ whole genome shotgun (WGS) entry which is preliminary data.</text>
</comment>
<organism evidence="1 2">
    <name type="scientific">Treponema denticola SP33</name>
    <dbReference type="NCBI Taxonomy" id="999437"/>
    <lineage>
        <taxon>Bacteria</taxon>
        <taxon>Pseudomonadati</taxon>
        <taxon>Spirochaetota</taxon>
        <taxon>Spirochaetia</taxon>
        <taxon>Spirochaetales</taxon>
        <taxon>Treponemataceae</taxon>
        <taxon>Treponema</taxon>
    </lineage>
</organism>
<evidence type="ECO:0000313" key="1">
    <source>
        <dbReference type="EMBL" id="EMB22896.1"/>
    </source>
</evidence>
<proteinExistence type="predicted"/>
<gene>
    <name evidence="1" type="ORF">HMPREF9733_01719</name>
</gene>
<dbReference type="AlphaFoldDB" id="M2AI18"/>
<accession>M2AI18</accession>
<name>M2AI18_TREDN</name>
<reference evidence="1 2" key="1">
    <citation type="submission" date="2012-01" db="EMBL/GenBank/DDBJ databases">
        <title>The Genome Sequence of Treponema denticola SP33.</title>
        <authorList>
            <consortium name="The Broad Institute Genome Sequencing Platform"/>
            <person name="Earl A."/>
            <person name="Ward D."/>
            <person name="Feldgarden M."/>
            <person name="Gevers D."/>
            <person name="Blanton J.M."/>
            <person name="Fenno C.J."/>
            <person name="Baranova O.V."/>
            <person name="Mathney J."/>
            <person name="Dewhirst F.E."/>
            <person name="Izard J."/>
            <person name="Young S.K."/>
            <person name="Zeng Q."/>
            <person name="Gargeya S."/>
            <person name="Fitzgerald M."/>
            <person name="Haas B."/>
            <person name="Abouelleil A."/>
            <person name="Alvarado L."/>
            <person name="Arachchi H.M."/>
            <person name="Berlin A."/>
            <person name="Chapman S.B."/>
            <person name="Gearin G."/>
            <person name="Goldberg J."/>
            <person name="Griggs A."/>
            <person name="Gujja S."/>
            <person name="Hansen M."/>
            <person name="Heiman D."/>
            <person name="Howarth C."/>
            <person name="Larimer J."/>
            <person name="Lui A."/>
            <person name="MacDonald P.J.P."/>
            <person name="McCowen C."/>
            <person name="Montmayeur A."/>
            <person name="Murphy C."/>
            <person name="Neiman D."/>
            <person name="Pearson M."/>
            <person name="Priest M."/>
            <person name="Roberts A."/>
            <person name="Saif S."/>
            <person name="Shea T."/>
            <person name="Sisk P."/>
            <person name="Stolte C."/>
            <person name="Sykes S."/>
            <person name="Wortman J."/>
            <person name="Nusbaum C."/>
            <person name="Birren B."/>
        </authorList>
    </citation>
    <scope>NUCLEOTIDE SEQUENCE [LARGE SCALE GENOMIC DNA]</scope>
    <source>
        <strain evidence="1 2">SP33</strain>
    </source>
</reference>